<evidence type="ECO:0000313" key="3">
    <source>
        <dbReference type="Proteomes" id="UP000035955"/>
    </source>
</evidence>
<dbReference type="PATRIC" id="fig|298794.3.peg.1690"/>
<organism evidence="2 3">
    <name type="scientific">Methylobacterium variabile</name>
    <dbReference type="NCBI Taxonomy" id="298794"/>
    <lineage>
        <taxon>Bacteria</taxon>
        <taxon>Pseudomonadati</taxon>
        <taxon>Pseudomonadota</taxon>
        <taxon>Alphaproteobacteria</taxon>
        <taxon>Hyphomicrobiales</taxon>
        <taxon>Methylobacteriaceae</taxon>
        <taxon>Methylobacterium</taxon>
    </lineage>
</organism>
<evidence type="ECO:0000256" key="1">
    <source>
        <dbReference type="SAM" id="Phobius"/>
    </source>
</evidence>
<protein>
    <submittedName>
        <fullName evidence="2">Uncharacterized protein</fullName>
    </submittedName>
</protein>
<keyword evidence="1" id="KW-1133">Transmembrane helix</keyword>
<comment type="caution">
    <text evidence="2">The sequence shown here is derived from an EMBL/GenBank/DDBJ whole genome shotgun (WGS) entry which is preliminary data.</text>
</comment>
<name>A0A0J6SHK7_9HYPH</name>
<sequence>MTGKIFDCRTAAFAHRQGCRMFTTEILVMTSATLGAIVIVLAARPGASLPRLPRAAGAARRPAGR</sequence>
<keyword evidence="1" id="KW-0812">Transmembrane</keyword>
<dbReference type="EMBL" id="LABY01000159">
    <property type="protein sequence ID" value="KMO33159.1"/>
    <property type="molecule type" value="Genomic_DNA"/>
</dbReference>
<evidence type="ECO:0000313" key="2">
    <source>
        <dbReference type="EMBL" id="KMO33159.1"/>
    </source>
</evidence>
<accession>A0A0J6SHK7</accession>
<feature type="transmembrane region" description="Helical" evidence="1">
    <location>
        <begin position="21"/>
        <end position="43"/>
    </location>
</feature>
<keyword evidence="1" id="KW-0472">Membrane</keyword>
<dbReference type="RefSeq" id="WP_048446281.1">
    <property type="nucleotide sequence ID" value="NZ_LABY01000159.1"/>
</dbReference>
<dbReference type="OrthoDB" id="9950768at2"/>
<reference evidence="2 3" key="1">
    <citation type="submission" date="2015-03" db="EMBL/GenBank/DDBJ databases">
        <title>Genome sequencing of Methylobacterium variabile DSM 16961.</title>
        <authorList>
            <person name="Chaudhry V."/>
            <person name="Patil P.B."/>
        </authorList>
    </citation>
    <scope>NUCLEOTIDE SEQUENCE [LARGE SCALE GENOMIC DNA]</scope>
    <source>
        <strain evidence="2 3">DSM 16961</strain>
    </source>
</reference>
<dbReference type="AlphaFoldDB" id="A0A0J6SHK7"/>
<gene>
    <name evidence="2" type="ORF">VQ02_21650</name>
</gene>
<proteinExistence type="predicted"/>
<keyword evidence="3" id="KW-1185">Reference proteome</keyword>
<dbReference type="Proteomes" id="UP000035955">
    <property type="component" value="Unassembled WGS sequence"/>
</dbReference>